<comment type="catalytic activity">
    <reaction evidence="1 7">
        <text>Cleavage of hydrophobic, N-terminal signal or leader sequences from secreted and periplasmic proteins.</text>
        <dbReference type="EC" id="3.4.21.89"/>
    </reaction>
</comment>
<dbReference type="Proteomes" id="UP000502377">
    <property type="component" value="Chromosome"/>
</dbReference>
<protein>
    <recommendedName>
        <fullName evidence="4 7">Signal peptidase I</fullName>
        <ecNumber evidence="3 7">3.4.21.89</ecNumber>
    </recommendedName>
</protein>
<organism evidence="9 10">
    <name type="scientific">Campylobacter rectus</name>
    <name type="common">Wolinella recta</name>
    <dbReference type="NCBI Taxonomy" id="203"/>
    <lineage>
        <taxon>Bacteria</taxon>
        <taxon>Pseudomonadati</taxon>
        <taxon>Campylobacterota</taxon>
        <taxon>Epsilonproteobacteria</taxon>
        <taxon>Campylobacterales</taxon>
        <taxon>Campylobacteraceae</taxon>
        <taxon>Campylobacter</taxon>
    </lineage>
</organism>
<evidence type="ECO:0000256" key="6">
    <source>
        <dbReference type="PIRSR" id="PIRSR600223-1"/>
    </source>
</evidence>
<gene>
    <name evidence="9" type="primary">lepB</name>
    <name evidence="9" type="ORF">CRECT_1548</name>
</gene>
<evidence type="ECO:0000256" key="7">
    <source>
        <dbReference type="RuleBase" id="RU362042"/>
    </source>
</evidence>
<dbReference type="KEGG" id="crx:CRECT_1548"/>
<dbReference type="NCBIfam" id="TIGR02227">
    <property type="entry name" value="sigpep_I_bact"/>
    <property type="match status" value="1"/>
</dbReference>
<dbReference type="GO" id="GO:0016020">
    <property type="term" value="C:membrane"/>
    <property type="evidence" value="ECO:0007669"/>
    <property type="project" value="UniProtKB-SubCell"/>
</dbReference>
<evidence type="ECO:0000259" key="8">
    <source>
        <dbReference type="Pfam" id="PF10502"/>
    </source>
</evidence>
<evidence type="ECO:0000313" key="10">
    <source>
        <dbReference type="Proteomes" id="UP000502377"/>
    </source>
</evidence>
<dbReference type="Gene3D" id="2.10.109.10">
    <property type="entry name" value="Umud Fragment, subunit A"/>
    <property type="match status" value="1"/>
</dbReference>
<dbReference type="PANTHER" id="PTHR43390:SF1">
    <property type="entry name" value="CHLOROPLAST PROCESSING PEPTIDASE"/>
    <property type="match status" value="1"/>
</dbReference>
<feature type="active site" evidence="6">
    <location>
        <position position="107"/>
    </location>
</feature>
<dbReference type="RefSeq" id="WP_004319086.1">
    <property type="nucleotide sequence ID" value="NZ_CP012543.1"/>
</dbReference>
<accession>A0A6G5QNL9</accession>
<dbReference type="GO" id="GO:0004252">
    <property type="term" value="F:serine-type endopeptidase activity"/>
    <property type="evidence" value="ECO:0007669"/>
    <property type="project" value="InterPro"/>
</dbReference>
<dbReference type="InterPro" id="IPR000223">
    <property type="entry name" value="Pept_S26A_signal_pept_1"/>
</dbReference>
<evidence type="ECO:0000256" key="2">
    <source>
        <dbReference type="ARBA" id="ARBA00009370"/>
    </source>
</evidence>
<keyword evidence="7" id="KW-0645">Protease</keyword>
<comment type="subcellular location">
    <subcellularLocation>
        <location evidence="7">Membrane</location>
        <topology evidence="7">Single-pass type II membrane protein</topology>
    </subcellularLocation>
</comment>
<dbReference type="Pfam" id="PF10502">
    <property type="entry name" value="Peptidase_S26"/>
    <property type="match status" value="1"/>
</dbReference>
<proteinExistence type="inferred from homology"/>
<dbReference type="InterPro" id="IPR036286">
    <property type="entry name" value="LexA/Signal_pep-like_sf"/>
</dbReference>
<comment type="similarity">
    <text evidence="2 7">Belongs to the peptidase S26 family.</text>
</comment>
<dbReference type="PROSITE" id="PS00761">
    <property type="entry name" value="SPASE_I_3"/>
    <property type="match status" value="1"/>
</dbReference>
<dbReference type="AlphaFoldDB" id="A0A6G5QNL9"/>
<dbReference type="EMBL" id="CP012543">
    <property type="protein sequence ID" value="QCD47184.1"/>
    <property type="molecule type" value="Genomic_DNA"/>
</dbReference>
<sequence>MKKAFNKFLDFSNSWTGTVIIVLLVIFFVAQAFVIPSGSMKDTLLVGDHLFVKKFSYGISTPRIPWIEVKILPDFNGNGHLIEGAKPQRGDIVVFRYPHDEKIHYVKRNFAVGGDEVIFTEKALFLHPHEGEEFIKANFDEKDIVKFGGKLFVKEPYKFGGIHYDEKVNLFELAVNYLNAGKFAMQPVIVSELPKTGNYPFNAFYFQVPEGEFFMIGDNRDHSNDSRFWGPVAYKNIVGKPWFVYFSWDDEYKIRWNRVGKSVDFIQNSPELLDGARAEAKNDGNKIE</sequence>
<evidence type="ECO:0000256" key="1">
    <source>
        <dbReference type="ARBA" id="ARBA00000677"/>
    </source>
</evidence>
<dbReference type="GO" id="GO:0006465">
    <property type="term" value="P:signal peptide processing"/>
    <property type="evidence" value="ECO:0007669"/>
    <property type="project" value="InterPro"/>
</dbReference>
<feature type="active site" evidence="6">
    <location>
        <position position="39"/>
    </location>
</feature>
<dbReference type="GO" id="GO:0009003">
    <property type="term" value="F:signal peptidase activity"/>
    <property type="evidence" value="ECO:0007669"/>
    <property type="project" value="UniProtKB-EC"/>
</dbReference>
<dbReference type="PRINTS" id="PR00727">
    <property type="entry name" value="LEADERPTASE"/>
</dbReference>
<evidence type="ECO:0000256" key="5">
    <source>
        <dbReference type="ARBA" id="ARBA00022801"/>
    </source>
</evidence>
<dbReference type="SUPFAM" id="SSF51306">
    <property type="entry name" value="LexA/Signal peptidase"/>
    <property type="match status" value="1"/>
</dbReference>
<dbReference type="InterPro" id="IPR019758">
    <property type="entry name" value="Pept_S26A_signal_pept_1_CS"/>
</dbReference>
<evidence type="ECO:0000256" key="4">
    <source>
        <dbReference type="ARBA" id="ARBA00019232"/>
    </source>
</evidence>
<reference evidence="9 10" key="1">
    <citation type="submission" date="2016-07" db="EMBL/GenBank/DDBJ databases">
        <title>Comparative genomics of the Campylobacter concisus group.</title>
        <authorList>
            <person name="Miller W.G."/>
            <person name="Yee E."/>
            <person name="Chapman M.H."/>
            <person name="Huynh S."/>
            <person name="Bono J.L."/>
            <person name="On S.L.W."/>
            <person name="StLeger J."/>
            <person name="Foster G."/>
            <person name="Parker C.T."/>
        </authorList>
    </citation>
    <scope>NUCLEOTIDE SEQUENCE [LARGE SCALE GENOMIC DNA]</scope>
    <source>
        <strain evidence="9 10">ATCC 33238</strain>
    </source>
</reference>
<dbReference type="PANTHER" id="PTHR43390">
    <property type="entry name" value="SIGNAL PEPTIDASE I"/>
    <property type="match status" value="1"/>
</dbReference>
<dbReference type="InterPro" id="IPR019533">
    <property type="entry name" value="Peptidase_S26"/>
</dbReference>
<dbReference type="CDD" id="cd06530">
    <property type="entry name" value="S26_SPase_I"/>
    <property type="match status" value="1"/>
</dbReference>
<dbReference type="EC" id="3.4.21.89" evidence="3 7"/>
<name>A0A6G5QNL9_CAMRE</name>
<evidence type="ECO:0000313" key="9">
    <source>
        <dbReference type="EMBL" id="QCD47184.1"/>
    </source>
</evidence>
<keyword evidence="5 7" id="KW-0378">Hydrolase</keyword>
<feature type="domain" description="Peptidase S26" evidence="8">
    <location>
        <begin position="16"/>
        <end position="245"/>
    </location>
</feature>
<evidence type="ECO:0000256" key="3">
    <source>
        <dbReference type="ARBA" id="ARBA00013208"/>
    </source>
</evidence>